<name>A0ABT4RMM9_9ACTN</name>
<feature type="chain" id="PRO_5047294683" evidence="1">
    <location>
        <begin position="22"/>
        <end position="451"/>
    </location>
</feature>
<proteinExistence type="predicted"/>
<dbReference type="RefSeq" id="WP_202957746.1">
    <property type="nucleotide sequence ID" value="NZ_JAPCID010000030.1"/>
</dbReference>
<dbReference type="Proteomes" id="UP001147700">
    <property type="component" value="Unassembled WGS sequence"/>
</dbReference>
<keyword evidence="3" id="KW-1185">Reference proteome</keyword>
<evidence type="ECO:0000256" key="1">
    <source>
        <dbReference type="SAM" id="SignalP"/>
    </source>
</evidence>
<reference evidence="2" key="1">
    <citation type="submission" date="2022-10" db="EMBL/GenBank/DDBJ databases">
        <title>The WGS of Solirubrobacter sp. CPCC 204708.</title>
        <authorList>
            <person name="Jiang Z."/>
        </authorList>
    </citation>
    <scope>NUCLEOTIDE SEQUENCE</scope>
    <source>
        <strain evidence="2">CPCC 204708</strain>
    </source>
</reference>
<keyword evidence="1" id="KW-0732">Signal</keyword>
<protein>
    <submittedName>
        <fullName evidence="2">Uncharacterized protein</fullName>
    </submittedName>
</protein>
<dbReference type="Gene3D" id="2.40.360.20">
    <property type="match status" value="1"/>
</dbReference>
<comment type="caution">
    <text evidence="2">The sequence shown here is derived from an EMBL/GenBank/DDBJ whole genome shotgun (WGS) entry which is preliminary data.</text>
</comment>
<sequence>MKRLLTLAAALVVCQAAPAAAASLDDPAAQWLPRTDGATWIYEWANSAYSPPRAERYTLTGRTGTGFRVAWEEFMLRPEDNPANGFADFRHTDAGLINTNFQSTPVPPQFPVLCGTAARCSNSLAGTVFQLLWGTRSPVLAEPLVEGTTWNSVGGTTNDVTASNRYRGVVDVSVPAFPAGVKAAKIESVITQAGALGDPFGSGLRTVWWVYGVGPVKILFQHTSGETSYATLQQTNLAPRPLPSDANLMPLALGTESTYRWRNSRHMKRWSEQRLTVAATSNNTARVNVLDTRGPIDVNASYVFASRLGGLTNVTTAVRRANTGARLPQLGPARGPKGRARLITPLDFMSYGFNPVFPAYAATGQAWRSSRESADFAVYGVTGDSTVLGTRTVRVPAGRYRDAVAIRSKLRQADHPFGSGTRTMYFAPGVGLVKITFRHADGSTSTVEKTG</sequence>
<organism evidence="2 3">
    <name type="scientific">Solirubrobacter deserti</name>
    <dbReference type="NCBI Taxonomy" id="2282478"/>
    <lineage>
        <taxon>Bacteria</taxon>
        <taxon>Bacillati</taxon>
        <taxon>Actinomycetota</taxon>
        <taxon>Thermoleophilia</taxon>
        <taxon>Solirubrobacterales</taxon>
        <taxon>Solirubrobacteraceae</taxon>
        <taxon>Solirubrobacter</taxon>
    </lineage>
</organism>
<gene>
    <name evidence="2" type="ORF">OJ962_20160</name>
</gene>
<dbReference type="EMBL" id="JAPCID010000030">
    <property type="protein sequence ID" value="MDA0139827.1"/>
    <property type="molecule type" value="Genomic_DNA"/>
</dbReference>
<feature type="signal peptide" evidence="1">
    <location>
        <begin position="1"/>
        <end position="21"/>
    </location>
</feature>
<evidence type="ECO:0000313" key="3">
    <source>
        <dbReference type="Proteomes" id="UP001147700"/>
    </source>
</evidence>
<accession>A0ABT4RMM9</accession>
<evidence type="ECO:0000313" key="2">
    <source>
        <dbReference type="EMBL" id="MDA0139827.1"/>
    </source>
</evidence>